<dbReference type="Proteomes" id="UP000703893">
    <property type="component" value="Unassembled WGS sequence"/>
</dbReference>
<sequence length="48" mass="5523">MSPALLLASKLIPLLTFSALFVGICLWAFFRLKPDQVERMRLVPFQED</sequence>
<proteinExistence type="predicted"/>
<name>A0A937X7Y6_9BACT</name>
<feature type="transmembrane region" description="Helical" evidence="1">
    <location>
        <begin position="12"/>
        <end position="32"/>
    </location>
</feature>
<keyword evidence="1" id="KW-0812">Transmembrane</keyword>
<evidence type="ECO:0000313" key="2">
    <source>
        <dbReference type="EMBL" id="MBM3275266.1"/>
    </source>
</evidence>
<evidence type="ECO:0008006" key="4">
    <source>
        <dbReference type="Google" id="ProtNLM"/>
    </source>
</evidence>
<dbReference type="EMBL" id="VGJX01000508">
    <property type="protein sequence ID" value="MBM3275266.1"/>
    <property type="molecule type" value="Genomic_DNA"/>
</dbReference>
<protein>
    <recommendedName>
        <fullName evidence="4">Cbb3-type cytochrome c oxidase subunit 3</fullName>
    </recommendedName>
</protein>
<organism evidence="2 3">
    <name type="scientific">Candidatus Tanganyikabacteria bacterium</name>
    <dbReference type="NCBI Taxonomy" id="2961651"/>
    <lineage>
        <taxon>Bacteria</taxon>
        <taxon>Bacillati</taxon>
        <taxon>Candidatus Sericytochromatia</taxon>
        <taxon>Candidatus Tanganyikabacteria</taxon>
    </lineage>
</organism>
<keyword evidence="1" id="KW-0472">Membrane</keyword>
<reference evidence="2 3" key="1">
    <citation type="submission" date="2019-03" db="EMBL/GenBank/DDBJ databases">
        <title>Lake Tanganyika Metagenome-Assembled Genomes (MAGs).</title>
        <authorList>
            <person name="Tran P."/>
        </authorList>
    </citation>
    <scope>NUCLEOTIDE SEQUENCE [LARGE SCALE GENOMIC DNA]</scope>
    <source>
        <strain evidence="2">K_DeepCast_65m_m2_236</strain>
    </source>
</reference>
<dbReference type="AlphaFoldDB" id="A0A937X7Y6"/>
<keyword evidence="1" id="KW-1133">Transmembrane helix</keyword>
<evidence type="ECO:0000313" key="3">
    <source>
        <dbReference type="Proteomes" id="UP000703893"/>
    </source>
</evidence>
<evidence type="ECO:0000256" key="1">
    <source>
        <dbReference type="SAM" id="Phobius"/>
    </source>
</evidence>
<gene>
    <name evidence="2" type="ORF">FJZ00_08935</name>
</gene>
<accession>A0A937X7Y6</accession>
<comment type="caution">
    <text evidence="2">The sequence shown here is derived from an EMBL/GenBank/DDBJ whole genome shotgun (WGS) entry which is preliminary data.</text>
</comment>